<feature type="short sequence motif" description="GXGXXG" evidence="1">
    <location>
        <begin position="9"/>
        <end position="14"/>
    </location>
</feature>
<accession>A0ABS6DWG5</accession>
<proteinExistence type="predicted"/>
<dbReference type="RefSeq" id="WP_216569208.1">
    <property type="nucleotide sequence ID" value="NZ_JAHLOQ010000014.1"/>
</dbReference>
<dbReference type="Pfam" id="PF01734">
    <property type="entry name" value="Patatin"/>
    <property type="match status" value="1"/>
</dbReference>
<keyword evidence="1" id="KW-0378">Hydrolase</keyword>
<feature type="short sequence motif" description="DGA/G" evidence="1">
    <location>
        <begin position="167"/>
        <end position="169"/>
    </location>
</feature>
<feature type="active site" description="Proton acceptor" evidence="1">
    <location>
        <position position="167"/>
    </location>
</feature>
<comment type="caution">
    <text evidence="3">The sequence shown here is derived from an EMBL/GenBank/DDBJ whole genome shotgun (WGS) entry which is preliminary data.</text>
</comment>
<keyword evidence="1" id="KW-0442">Lipid degradation</keyword>
<dbReference type="EMBL" id="JAHLOQ010000014">
    <property type="protein sequence ID" value="MBU5336080.1"/>
    <property type="molecule type" value="Genomic_DNA"/>
</dbReference>
<dbReference type="InterPro" id="IPR002641">
    <property type="entry name" value="PNPLA_dom"/>
</dbReference>
<dbReference type="PROSITE" id="PS51635">
    <property type="entry name" value="PNPLA"/>
    <property type="match status" value="1"/>
</dbReference>
<dbReference type="Proteomes" id="UP001196301">
    <property type="component" value="Unassembled WGS sequence"/>
</dbReference>
<feature type="domain" description="PNPLA" evidence="2">
    <location>
        <begin position="5"/>
        <end position="180"/>
    </location>
</feature>
<comment type="caution">
    <text evidence="1">Lacks conserved residue(s) required for the propagation of feature annotation.</text>
</comment>
<evidence type="ECO:0000313" key="4">
    <source>
        <dbReference type="Proteomes" id="UP001196301"/>
    </source>
</evidence>
<evidence type="ECO:0000256" key="1">
    <source>
        <dbReference type="PROSITE-ProRule" id="PRU01161"/>
    </source>
</evidence>
<evidence type="ECO:0000259" key="2">
    <source>
        <dbReference type="PROSITE" id="PS51635"/>
    </source>
</evidence>
<feature type="active site" description="Nucleophile" evidence="1">
    <location>
        <position position="39"/>
    </location>
</feature>
<evidence type="ECO:0000313" key="3">
    <source>
        <dbReference type="EMBL" id="MBU5336080.1"/>
    </source>
</evidence>
<name>A0ABS6DWG5_9FIRM</name>
<keyword evidence="1" id="KW-0443">Lipid metabolism</keyword>
<keyword evidence="4" id="KW-1185">Reference proteome</keyword>
<organism evidence="3 4">
    <name type="scientific">Intestinibacter bartlettii</name>
    <dbReference type="NCBI Taxonomy" id="261299"/>
    <lineage>
        <taxon>Bacteria</taxon>
        <taxon>Bacillati</taxon>
        <taxon>Bacillota</taxon>
        <taxon>Clostridia</taxon>
        <taxon>Peptostreptococcales</taxon>
        <taxon>Peptostreptococcaceae</taxon>
        <taxon>Intestinibacter</taxon>
    </lineage>
</organism>
<sequence length="254" mass="28818">MTLGVCLPGGGAKGAFQAGVLESLYNRGIKKYDAYACISIGAINGYYLCTGNVDKMKKVWITEQNKGGKRFKSVDNIIDNSEDIKKLYELKNNKIRENSSFYINYLQVKNKTGKEIIVDISKFDHENRVKYIKYSCALPYHQGGELFSIQEVKEYIQKGKFDGFNLDGGMTRNTYIDPLIENNVDKILIISTRYNFKLPQKVAQKIDNDKVIIISPKTPIDNKDILNFSSEFCSKLYKEGLDVGLKFDLNLLNG</sequence>
<gene>
    <name evidence="3" type="ORF">KQI20_06480</name>
</gene>
<reference evidence="3 4" key="1">
    <citation type="submission" date="2021-06" db="EMBL/GenBank/DDBJ databases">
        <authorList>
            <person name="Sun Q."/>
            <person name="Li D."/>
        </authorList>
    </citation>
    <scope>NUCLEOTIDE SEQUENCE [LARGE SCALE GENOMIC DNA]</scope>
    <source>
        <strain evidence="3 4">N19</strain>
    </source>
</reference>
<protein>
    <submittedName>
        <fullName evidence="3">Patatin-like phospholipase family protein</fullName>
    </submittedName>
</protein>